<accession>A0A2M4D301</accession>
<proteinExistence type="predicted"/>
<evidence type="ECO:0000256" key="1">
    <source>
        <dbReference type="SAM" id="Phobius"/>
    </source>
</evidence>
<keyword evidence="1" id="KW-0812">Transmembrane</keyword>
<sequence length="171" mass="18901">MFVARYRCGRPWPASPFCALSSAYTTCLPVCTSRDRTGGFTVTERRTERLHIDGGCLASSGTSSGCDQTRPARERIGVRVGCLRVTACSAAARPLPAAMFYPSCSRENSFPDLIDVTQRKYVRSRPRSSFYISLFAIPMPARLCSLPPFAFVLDNRTRSVFLEGKDEGPRS</sequence>
<name>A0A2M4D301_ANODA</name>
<dbReference type="AlphaFoldDB" id="A0A2M4D301"/>
<feature type="transmembrane region" description="Helical" evidence="1">
    <location>
        <begin position="129"/>
        <end position="153"/>
    </location>
</feature>
<reference evidence="2" key="1">
    <citation type="submission" date="2018-01" db="EMBL/GenBank/DDBJ databases">
        <title>An insight into the sialome of Amazonian anophelines.</title>
        <authorList>
            <person name="Ribeiro J.M."/>
            <person name="Scarpassa V."/>
            <person name="Calvo E."/>
        </authorList>
    </citation>
    <scope>NUCLEOTIDE SEQUENCE</scope>
</reference>
<evidence type="ECO:0000313" key="2">
    <source>
        <dbReference type="EMBL" id="MBW71964.1"/>
    </source>
</evidence>
<keyword evidence="1" id="KW-0472">Membrane</keyword>
<organism evidence="2">
    <name type="scientific">Anopheles darlingi</name>
    <name type="common">Mosquito</name>
    <dbReference type="NCBI Taxonomy" id="43151"/>
    <lineage>
        <taxon>Eukaryota</taxon>
        <taxon>Metazoa</taxon>
        <taxon>Ecdysozoa</taxon>
        <taxon>Arthropoda</taxon>
        <taxon>Hexapoda</taxon>
        <taxon>Insecta</taxon>
        <taxon>Pterygota</taxon>
        <taxon>Neoptera</taxon>
        <taxon>Endopterygota</taxon>
        <taxon>Diptera</taxon>
        <taxon>Nematocera</taxon>
        <taxon>Culicoidea</taxon>
        <taxon>Culicidae</taxon>
        <taxon>Anophelinae</taxon>
        <taxon>Anopheles</taxon>
    </lineage>
</organism>
<protein>
    <submittedName>
        <fullName evidence="2">Uncharacterized protein</fullName>
    </submittedName>
</protein>
<keyword evidence="1" id="KW-1133">Transmembrane helix</keyword>
<dbReference type="EMBL" id="GGFL01007786">
    <property type="protein sequence ID" value="MBW71964.1"/>
    <property type="molecule type" value="Transcribed_RNA"/>
</dbReference>